<dbReference type="SUPFAM" id="SSF52540">
    <property type="entry name" value="P-loop containing nucleoside triphosphate hydrolases"/>
    <property type="match status" value="1"/>
</dbReference>
<keyword evidence="1" id="KW-0813">Transport</keyword>
<dbReference type="InterPro" id="IPR003593">
    <property type="entry name" value="AAA+_ATPase"/>
</dbReference>
<dbReference type="Gene3D" id="3.40.50.300">
    <property type="entry name" value="P-loop containing nucleotide triphosphate hydrolases"/>
    <property type="match status" value="1"/>
</dbReference>
<dbReference type="AlphaFoldDB" id="A0A840C0A1"/>
<evidence type="ECO:0000256" key="1">
    <source>
        <dbReference type="ARBA" id="ARBA00022448"/>
    </source>
</evidence>
<evidence type="ECO:0000313" key="6">
    <source>
        <dbReference type="Proteomes" id="UP000577362"/>
    </source>
</evidence>
<feature type="domain" description="ABC transporter" evidence="4">
    <location>
        <begin position="5"/>
        <end position="246"/>
    </location>
</feature>
<gene>
    <name evidence="5" type="ORF">GGR16_004042</name>
</gene>
<evidence type="ECO:0000313" key="5">
    <source>
        <dbReference type="EMBL" id="MBB4018995.1"/>
    </source>
</evidence>
<dbReference type="Pfam" id="PF00005">
    <property type="entry name" value="ABC_tran"/>
    <property type="match status" value="1"/>
</dbReference>
<evidence type="ECO:0000259" key="4">
    <source>
        <dbReference type="PROSITE" id="PS50893"/>
    </source>
</evidence>
<dbReference type="GO" id="GO:0016887">
    <property type="term" value="F:ATP hydrolysis activity"/>
    <property type="evidence" value="ECO:0007669"/>
    <property type="project" value="InterPro"/>
</dbReference>
<dbReference type="GO" id="GO:0015808">
    <property type="term" value="P:L-alanine transport"/>
    <property type="evidence" value="ECO:0007669"/>
    <property type="project" value="TreeGrafter"/>
</dbReference>
<dbReference type="CDD" id="cd03219">
    <property type="entry name" value="ABC_Mj1267_LivG_branched"/>
    <property type="match status" value="1"/>
</dbReference>
<proteinExistence type="predicted"/>
<dbReference type="InterPro" id="IPR003439">
    <property type="entry name" value="ABC_transporter-like_ATP-bd"/>
</dbReference>
<protein>
    <submittedName>
        <fullName evidence="5">Branched-chain amino acid transport system ATP-binding protein</fullName>
    </submittedName>
</protein>
<dbReference type="GO" id="GO:0015188">
    <property type="term" value="F:L-isoleucine transmembrane transporter activity"/>
    <property type="evidence" value="ECO:0007669"/>
    <property type="project" value="TreeGrafter"/>
</dbReference>
<dbReference type="Proteomes" id="UP000577362">
    <property type="component" value="Unassembled WGS sequence"/>
</dbReference>
<evidence type="ECO:0000256" key="2">
    <source>
        <dbReference type="ARBA" id="ARBA00022741"/>
    </source>
</evidence>
<dbReference type="GO" id="GO:1903806">
    <property type="term" value="P:L-isoleucine import across plasma membrane"/>
    <property type="evidence" value="ECO:0007669"/>
    <property type="project" value="TreeGrafter"/>
</dbReference>
<comment type="caution">
    <text evidence="5">The sequence shown here is derived from an EMBL/GenBank/DDBJ whole genome shotgun (WGS) entry which is preliminary data.</text>
</comment>
<accession>A0A840C0A1</accession>
<dbReference type="GO" id="GO:0042941">
    <property type="term" value="P:D-alanine transmembrane transport"/>
    <property type="evidence" value="ECO:0007669"/>
    <property type="project" value="TreeGrafter"/>
</dbReference>
<dbReference type="PANTHER" id="PTHR45772">
    <property type="entry name" value="CONSERVED COMPONENT OF ABC TRANSPORTER FOR NATURAL AMINO ACIDS-RELATED"/>
    <property type="match status" value="1"/>
</dbReference>
<dbReference type="GO" id="GO:0005304">
    <property type="term" value="F:L-valine transmembrane transporter activity"/>
    <property type="evidence" value="ECO:0007669"/>
    <property type="project" value="TreeGrafter"/>
</dbReference>
<keyword evidence="2" id="KW-0547">Nucleotide-binding</keyword>
<dbReference type="PANTHER" id="PTHR45772:SF7">
    <property type="entry name" value="AMINO ACID ABC TRANSPORTER ATP-BINDING PROTEIN"/>
    <property type="match status" value="1"/>
</dbReference>
<name>A0A840C0A1_9HYPH</name>
<evidence type="ECO:0000256" key="3">
    <source>
        <dbReference type="ARBA" id="ARBA00022840"/>
    </source>
</evidence>
<reference evidence="5 6" key="1">
    <citation type="submission" date="2020-08" db="EMBL/GenBank/DDBJ databases">
        <title>Genomic Encyclopedia of Type Strains, Phase IV (KMG-IV): sequencing the most valuable type-strain genomes for metagenomic binning, comparative biology and taxonomic classification.</title>
        <authorList>
            <person name="Goeker M."/>
        </authorList>
    </citation>
    <scope>NUCLEOTIDE SEQUENCE [LARGE SCALE GENOMIC DNA]</scope>
    <source>
        <strain evidence="5 6">DSM 103737</strain>
    </source>
</reference>
<dbReference type="GO" id="GO:0015192">
    <property type="term" value="F:L-phenylalanine transmembrane transporter activity"/>
    <property type="evidence" value="ECO:0007669"/>
    <property type="project" value="TreeGrafter"/>
</dbReference>
<dbReference type="GO" id="GO:0005886">
    <property type="term" value="C:plasma membrane"/>
    <property type="evidence" value="ECO:0007669"/>
    <property type="project" value="TreeGrafter"/>
</dbReference>
<sequence length="246" mass="26174">MSALISARGIAIRFGGVVAADGVSLDVFAGDHLAIIGPNGAGKTTFLNICTGYLKPQGGTVQFKGRDILGSSPRAITRLGIARAFQIPQLFLEQSVRENMLIAAASQARRFAPFARLADIPERGDVEHLLALVDCADVADRKAGELPEGKRKLVDIALALALKPEVLLMDEPTSGVASSEKFTIMDTLVAALRERAVTAVFVEHDMEMVSRYANRVAVWSAGTISRQGPPAEVLNDPEVVRTVIGG</sequence>
<keyword evidence="3 5" id="KW-0067">ATP-binding</keyword>
<dbReference type="InterPro" id="IPR051120">
    <property type="entry name" value="ABC_AA/LPS_Transport"/>
</dbReference>
<dbReference type="RefSeq" id="WP_183317744.1">
    <property type="nucleotide sequence ID" value="NZ_JACIEN010000005.1"/>
</dbReference>
<dbReference type="SMART" id="SM00382">
    <property type="entry name" value="AAA"/>
    <property type="match status" value="1"/>
</dbReference>
<dbReference type="EMBL" id="JACIEN010000005">
    <property type="protein sequence ID" value="MBB4018995.1"/>
    <property type="molecule type" value="Genomic_DNA"/>
</dbReference>
<dbReference type="GO" id="GO:0005524">
    <property type="term" value="F:ATP binding"/>
    <property type="evidence" value="ECO:0007669"/>
    <property type="project" value="UniProtKB-KW"/>
</dbReference>
<dbReference type="PROSITE" id="PS50893">
    <property type="entry name" value="ABC_TRANSPORTER_2"/>
    <property type="match status" value="1"/>
</dbReference>
<dbReference type="InterPro" id="IPR027417">
    <property type="entry name" value="P-loop_NTPase"/>
</dbReference>
<keyword evidence="6" id="KW-1185">Reference proteome</keyword>
<dbReference type="GO" id="GO:1903805">
    <property type="term" value="P:L-valine import across plasma membrane"/>
    <property type="evidence" value="ECO:0007669"/>
    <property type="project" value="TreeGrafter"/>
</dbReference>
<organism evidence="5 6">
    <name type="scientific">Chelatococcus caeni</name>
    <dbReference type="NCBI Taxonomy" id="1348468"/>
    <lineage>
        <taxon>Bacteria</taxon>
        <taxon>Pseudomonadati</taxon>
        <taxon>Pseudomonadota</taxon>
        <taxon>Alphaproteobacteria</taxon>
        <taxon>Hyphomicrobiales</taxon>
        <taxon>Chelatococcaceae</taxon>
        <taxon>Chelatococcus</taxon>
    </lineage>
</organism>